<evidence type="ECO:0000313" key="2">
    <source>
        <dbReference type="EMBL" id="MBX07667.1"/>
    </source>
</evidence>
<dbReference type="EMBL" id="GGEC01027183">
    <property type="protein sequence ID" value="MBX07667.1"/>
    <property type="molecule type" value="Transcribed_RNA"/>
</dbReference>
<dbReference type="AlphaFoldDB" id="A0A2P2KPQ1"/>
<proteinExistence type="predicted"/>
<sequence>MYPAYQSNPSHLTSSIGSVVQATMPGSSKKFIGVFYKVDDVYDANPQNTSCPCLKGSSAHHSLGNGKITCNHSKAKN</sequence>
<protein>
    <submittedName>
        <fullName evidence="2">Uncharacterized protein</fullName>
    </submittedName>
</protein>
<organism evidence="2">
    <name type="scientific">Rhizophora mucronata</name>
    <name type="common">Asiatic mangrove</name>
    <dbReference type="NCBI Taxonomy" id="61149"/>
    <lineage>
        <taxon>Eukaryota</taxon>
        <taxon>Viridiplantae</taxon>
        <taxon>Streptophyta</taxon>
        <taxon>Embryophyta</taxon>
        <taxon>Tracheophyta</taxon>
        <taxon>Spermatophyta</taxon>
        <taxon>Magnoliopsida</taxon>
        <taxon>eudicotyledons</taxon>
        <taxon>Gunneridae</taxon>
        <taxon>Pentapetalae</taxon>
        <taxon>rosids</taxon>
        <taxon>fabids</taxon>
        <taxon>Malpighiales</taxon>
        <taxon>Rhizophoraceae</taxon>
        <taxon>Rhizophora</taxon>
    </lineage>
</organism>
<evidence type="ECO:0000256" key="1">
    <source>
        <dbReference type="SAM" id="MobiDB-lite"/>
    </source>
</evidence>
<feature type="compositionally biased region" description="Polar residues" evidence="1">
    <location>
        <begin position="68"/>
        <end position="77"/>
    </location>
</feature>
<feature type="region of interest" description="Disordered" evidence="1">
    <location>
        <begin position="57"/>
        <end position="77"/>
    </location>
</feature>
<name>A0A2P2KPQ1_RHIMU</name>
<accession>A0A2P2KPQ1</accession>
<reference evidence="2" key="1">
    <citation type="submission" date="2018-02" db="EMBL/GenBank/DDBJ databases">
        <title>Rhizophora mucronata_Transcriptome.</title>
        <authorList>
            <person name="Meera S.P."/>
            <person name="Sreeshan A."/>
            <person name="Augustine A."/>
        </authorList>
    </citation>
    <scope>NUCLEOTIDE SEQUENCE</scope>
    <source>
        <tissue evidence="2">Leaf</tissue>
    </source>
</reference>